<comment type="subunit">
    <text evidence="8 11">Homotetramer; dimer of dimers.</text>
</comment>
<feature type="binding site" evidence="11">
    <location>
        <position position="269"/>
    </location>
    <ligand>
        <name>substrate</name>
    </ligand>
</feature>
<dbReference type="Proteomes" id="UP000464013">
    <property type="component" value="Chromosome"/>
</dbReference>
<organism evidence="13 14">
    <name type="scientific">Billgrantia tianxiuensis</name>
    <dbReference type="NCBI Taxonomy" id="2497861"/>
    <lineage>
        <taxon>Bacteria</taxon>
        <taxon>Pseudomonadati</taxon>
        <taxon>Pseudomonadota</taxon>
        <taxon>Gammaproteobacteria</taxon>
        <taxon>Oceanospirillales</taxon>
        <taxon>Halomonadaceae</taxon>
        <taxon>Billgrantia</taxon>
    </lineage>
</organism>
<evidence type="ECO:0000256" key="7">
    <source>
        <dbReference type="ARBA" id="ARBA00023239"/>
    </source>
</evidence>
<reference evidence="13 14" key="1">
    <citation type="submission" date="2019-01" db="EMBL/GenBank/DDBJ databases">
        <title>Complete genome of a denitifying bacterium Halomons sp. BC-M4-5.</title>
        <authorList>
            <person name="Wang L."/>
            <person name="Shao Z."/>
        </authorList>
    </citation>
    <scope>NUCLEOTIDE SEQUENCE [LARGE SCALE GENOMIC DNA]</scope>
    <source>
        <strain evidence="13 14">BC-M4-5</strain>
    </source>
</reference>
<comment type="function">
    <text evidence="12">Catalyzes the thermodynamically favored C-C bond cleavage of (2R,3S)-2-methylisocitrate to yield pyruvate and succinate.</text>
</comment>
<evidence type="ECO:0000256" key="11">
    <source>
        <dbReference type="HAMAP-Rule" id="MF_01939"/>
    </source>
</evidence>
<evidence type="ECO:0000256" key="9">
    <source>
        <dbReference type="ARBA" id="ARBA00057039"/>
    </source>
</evidence>
<dbReference type="NCBIfam" id="NF008455">
    <property type="entry name" value="PRK11320.1"/>
    <property type="match status" value="1"/>
</dbReference>
<feature type="binding site" evidence="11">
    <location>
        <begin position="45"/>
        <end position="47"/>
    </location>
    <ligand>
        <name>substrate</name>
    </ligand>
</feature>
<comment type="cofactor">
    <cofactor evidence="2 11">
        <name>Mg(2+)</name>
        <dbReference type="ChEBI" id="CHEBI:18420"/>
    </cofactor>
</comment>
<dbReference type="InterPro" id="IPR039556">
    <property type="entry name" value="ICL/PEPM"/>
</dbReference>
<dbReference type="RefSeq" id="WP_159553386.1">
    <property type="nucleotide sequence ID" value="NZ_CP035042.1"/>
</dbReference>
<comment type="function">
    <text evidence="11">Involved in the catabolism of short chain fatty acids (SCFA) via the 2-methylcitrate cycle (propionate degradation route). Catalyzes the thermodynamically favored C-C bond cleavage of (2R,3S)-2-methylisocitrate to yield pyruvate and succinate via an alpha-carboxy-carbanion intermediate.</text>
</comment>
<dbReference type="FunFam" id="3.20.20.60:FF:000009">
    <property type="entry name" value="2-methylisocitrate lyase"/>
    <property type="match status" value="1"/>
</dbReference>
<feature type="binding site" evidence="11">
    <location>
        <position position="87"/>
    </location>
    <ligand>
        <name>Mg(2+)</name>
        <dbReference type="ChEBI" id="CHEBI:18420"/>
    </ligand>
</feature>
<comment type="catalytic activity">
    <reaction evidence="1 11 12">
        <text>(2S,3R)-3-hydroxybutane-1,2,3-tricarboxylate = pyruvate + succinate</text>
        <dbReference type="Rhea" id="RHEA:16809"/>
        <dbReference type="ChEBI" id="CHEBI:15361"/>
        <dbReference type="ChEBI" id="CHEBI:30031"/>
        <dbReference type="ChEBI" id="CHEBI:57429"/>
        <dbReference type="EC" id="4.1.3.30"/>
    </reaction>
</comment>
<evidence type="ECO:0000256" key="5">
    <source>
        <dbReference type="ARBA" id="ARBA00022723"/>
    </source>
</evidence>
<dbReference type="OrthoDB" id="9771433at2"/>
<evidence type="ECO:0000256" key="1">
    <source>
        <dbReference type="ARBA" id="ARBA00001050"/>
    </source>
</evidence>
<protein>
    <recommendedName>
        <fullName evidence="10 11">2-methylisocitrate lyase</fullName>
        <shortName evidence="11">2-MIC</shortName>
        <shortName evidence="11">MICL</shortName>
        <ecNumber evidence="4 11">4.1.3.30</ecNumber>
    </recommendedName>
    <alternativeName>
        <fullName evidence="11">(2R,3S)-2-methylisocitrate lyase</fullName>
    </alternativeName>
</protein>
<dbReference type="PANTHER" id="PTHR42905">
    <property type="entry name" value="PHOSPHOENOLPYRUVATE CARBOXYLASE"/>
    <property type="match status" value="1"/>
</dbReference>
<dbReference type="CDD" id="cd00377">
    <property type="entry name" value="ICL_PEPM"/>
    <property type="match status" value="1"/>
</dbReference>
<dbReference type="UniPathway" id="UPA00946"/>
<proteinExistence type="inferred from homology"/>
<evidence type="ECO:0000256" key="8">
    <source>
        <dbReference type="ARBA" id="ARBA00044762"/>
    </source>
</evidence>
<dbReference type="GO" id="GO:0000287">
    <property type="term" value="F:magnesium ion binding"/>
    <property type="evidence" value="ECO:0007669"/>
    <property type="project" value="UniProtKB-UniRule"/>
</dbReference>
<feature type="binding site" evidence="11">
    <location>
        <position position="240"/>
    </location>
    <ligand>
        <name>substrate</name>
    </ligand>
</feature>
<dbReference type="GO" id="GO:0046421">
    <property type="term" value="F:methylisocitrate lyase activity"/>
    <property type="evidence" value="ECO:0007669"/>
    <property type="project" value="UniProtKB-UniRule"/>
</dbReference>
<dbReference type="InterPro" id="IPR015813">
    <property type="entry name" value="Pyrv/PenolPyrv_kinase-like_dom"/>
</dbReference>
<feature type="binding site" evidence="11">
    <location>
        <position position="157"/>
    </location>
    <ligand>
        <name>substrate</name>
    </ligand>
</feature>
<comment type="function">
    <text evidence="9">Involved in the catabolism of short chain fatty acids (SCFA) via the 2-methylcitrate cycle I (propionate degradation route). Catalyzes the thermodynamically favored C-C bond cleavage of (2R,3S)-2-methylisocitrate to yield pyruvate and succinate via an alpha-carboxy-carbanion intermediate.</text>
</comment>
<dbReference type="InterPro" id="IPR012695">
    <property type="entry name" value="PrpB"/>
</dbReference>
<dbReference type="AlphaFoldDB" id="A0A6I6SSV5"/>
<dbReference type="NCBIfam" id="TIGR02317">
    <property type="entry name" value="prpB"/>
    <property type="match status" value="1"/>
</dbReference>
<dbReference type="Gene3D" id="3.20.20.60">
    <property type="entry name" value="Phosphoenolpyruvate-binding domains"/>
    <property type="match status" value="1"/>
</dbReference>
<dbReference type="InterPro" id="IPR040442">
    <property type="entry name" value="Pyrv_kinase-like_dom_sf"/>
</dbReference>
<evidence type="ECO:0000256" key="12">
    <source>
        <dbReference type="RuleBase" id="RU361121"/>
    </source>
</evidence>
<evidence type="ECO:0000313" key="14">
    <source>
        <dbReference type="Proteomes" id="UP000464013"/>
    </source>
</evidence>
<keyword evidence="5 11" id="KW-0479">Metal-binding</keyword>
<evidence type="ECO:0000256" key="3">
    <source>
        <dbReference type="ARBA" id="ARBA00009282"/>
    </source>
</evidence>
<sequence length="306" mass="33301">MTQPTPGARFRAALEANRPLPIVGTINAYTAMMAERVGHQAIYLSGGGVANASFGLPDLGMTTMNDVVEDAHRICGASDLPLLVDIDTGWGGAFNIARTVKEMQRAGVAAVHLEDQVAQKRCGHRPNKEIVSKQEMVDRIKAAADARIDPDFTLIARTDAFQKEGLDAAIDRANACIEAGADAIFAEAVHTLDDYRAFCERVDAPILANITEFGATPLFSQQELAEVGCRMVLYPLSAFRAMNAAALKVYRSILENGHQRDVVELMQTRDELYDFLNYHAFEQKLDALFAGNQLAENQLAEKGSGT</sequence>
<comment type="similarity">
    <text evidence="3 11 12">Belongs to the isocitrate lyase/PEP mutase superfamily. Methylisocitrate lyase family.</text>
</comment>
<comment type="pathway">
    <text evidence="11 12">Organic acid metabolism; propanoate degradation.</text>
</comment>
<dbReference type="SUPFAM" id="SSF51621">
    <property type="entry name" value="Phosphoenolpyruvate/pyruvate domain"/>
    <property type="match status" value="1"/>
</dbReference>
<dbReference type="KEGG" id="htx:EKK97_15995"/>
<feature type="binding site" evidence="11">
    <location>
        <begin position="209"/>
        <end position="211"/>
    </location>
    <ligand>
        <name>substrate</name>
    </ligand>
</feature>
<evidence type="ECO:0000256" key="6">
    <source>
        <dbReference type="ARBA" id="ARBA00022842"/>
    </source>
</evidence>
<feature type="binding site" evidence="11">
    <location>
        <position position="85"/>
    </location>
    <ligand>
        <name>Mg(2+)</name>
        <dbReference type="ChEBI" id="CHEBI:18420"/>
    </ligand>
</feature>
<keyword evidence="7 11" id="KW-0456">Lyase</keyword>
<evidence type="ECO:0000256" key="2">
    <source>
        <dbReference type="ARBA" id="ARBA00001946"/>
    </source>
</evidence>
<name>A0A6I6SSV5_9GAMM</name>
<dbReference type="HAMAP" id="MF_01939">
    <property type="entry name" value="PrpB"/>
    <property type="match status" value="1"/>
</dbReference>
<evidence type="ECO:0000256" key="10">
    <source>
        <dbReference type="ARBA" id="ARBA00073849"/>
    </source>
</evidence>
<dbReference type="Pfam" id="PF13714">
    <property type="entry name" value="PEP_mutase"/>
    <property type="match status" value="1"/>
</dbReference>
<feature type="binding site" evidence="11">
    <location>
        <begin position="122"/>
        <end position="123"/>
    </location>
    <ligand>
        <name>substrate</name>
    </ligand>
</feature>
<dbReference type="EC" id="4.1.3.30" evidence="4 11"/>
<dbReference type="InterPro" id="IPR018523">
    <property type="entry name" value="Isocitrate_lyase_ph_CS"/>
</dbReference>
<keyword evidence="6 11" id="KW-0460">Magnesium</keyword>
<evidence type="ECO:0000313" key="13">
    <source>
        <dbReference type="EMBL" id="QHC50780.1"/>
    </source>
</evidence>
<dbReference type="PANTHER" id="PTHR42905:SF5">
    <property type="entry name" value="CARBOXYVINYL-CARBOXYPHOSPHONATE PHOSPHORYLMUTASE, CHLOROPLASTIC"/>
    <property type="match status" value="1"/>
</dbReference>
<evidence type="ECO:0000256" key="4">
    <source>
        <dbReference type="ARBA" id="ARBA00012260"/>
    </source>
</evidence>
<dbReference type="EMBL" id="CP035042">
    <property type="protein sequence ID" value="QHC50780.1"/>
    <property type="molecule type" value="Genomic_DNA"/>
</dbReference>
<accession>A0A6I6SSV5</accession>
<keyword evidence="14" id="KW-1185">Reference proteome</keyword>
<dbReference type="PROSITE" id="PS00161">
    <property type="entry name" value="ISOCITRATE_LYASE"/>
    <property type="match status" value="1"/>
</dbReference>
<gene>
    <name evidence="11 13" type="primary">prpB</name>
    <name evidence="13" type="ORF">EKK97_15995</name>
</gene>
<dbReference type="GO" id="GO:0019629">
    <property type="term" value="P:propionate catabolic process, 2-methylcitrate cycle"/>
    <property type="evidence" value="ECO:0007669"/>
    <property type="project" value="UniProtKB-UniRule"/>
</dbReference>
<feature type="binding site" evidence="11">
    <location>
        <position position="187"/>
    </location>
    <ligand>
        <name>substrate</name>
    </ligand>
</feature>